<protein>
    <submittedName>
        <fullName evidence="2">MOSC domain-containing protein YiiM</fullName>
    </submittedName>
</protein>
<evidence type="ECO:0000313" key="2">
    <source>
        <dbReference type="EMBL" id="MBB6480438.1"/>
    </source>
</evidence>
<dbReference type="EMBL" id="JACHGJ010000003">
    <property type="protein sequence ID" value="MBB6480438.1"/>
    <property type="molecule type" value="Genomic_DNA"/>
</dbReference>
<evidence type="ECO:0000259" key="1">
    <source>
        <dbReference type="PROSITE" id="PS51340"/>
    </source>
</evidence>
<dbReference type="Pfam" id="PF03473">
    <property type="entry name" value="MOSC"/>
    <property type="match status" value="1"/>
</dbReference>
<dbReference type="SUPFAM" id="SSF50800">
    <property type="entry name" value="PK beta-barrel domain-like"/>
    <property type="match status" value="1"/>
</dbReference>
<dbReference type="PROSITE" id="PS51340">
    <property type="entry name" value="MOSC"/>
    <property type="match status" value="1"/>
</dbReference>
<dbReference type="GO" id="GO:0003824">
    <property type="term" value="F:catalytic activity"/>
    <property type="evidence" value="ECO:0007669"/>
    <property type="project" value="InterPro"/>
</dbReference>
<comment type="caution">
    <text evidence="2">The sequence shown here is derived from an EMBL/GenBank/DDBJ whole genome shotgun (WGS) entry which is preliminary data.</text>
</comment>
<sequence>MMTVKALYIKPVKKGEARTVEKINLIKDFGPEGDAYGGPGERQITLLGDEDLKGLEEDREKGLCIKRFSANIILEGSTSLLKEGDMLKLGKATIRITGEKKVCHKGCAIVEEEKRICLLPGSVRFASIETGGEVKKGETLR</sequence>
<evidence type="ECO:0000313" key="3">
    <source>
        <dbReference type="Proteomes" id="UP000587760"/>
    </source>
</evidence>
<dbReference type="InterPro" id="IPR052716">
    <property type="entry name" value="MOSC_domain"/>
</dbReference>
<dbReference type="PANTHER" id="PTHR36930">
    <property type="entry name" value="METAL-SULFUR CLUSTER BIOSYNTHESIS PROTEINS YUAD-RELATED"/>
    <property type="match status" value="1"/>
</dbReference>
<name>A0A841RCQ0_9SPIO</name>
<dbReference type="InterPro" id="IPR011037">
    <property type="entry name" value="Pyrv_Knase-like_insert_dom_sf"/>
</dbReference>
<feature type="domain" description="MOSC" evidence="1">
    <location>
        <begin position="18"/>
        <end position="141"/>
    </location>
</feature>
<gene>
    <name evidence="2" type="ORF">HNR50_002101</name>
</gene>
<accession>A0A841RCQ0</accession>
<dbReference type="Gene3D" id="2.40.33.20">
    <property type="entry name" value="PK beta-barrel domain-like"/>
    <property type="match status" value="1"/>
</dbReference>
<dbReference type="GO" id="GO:0030151">
    <property type="term" value="F:molybdenum ion binding"/>
    <property type="evidence" value="ECO:0007669"/>
    <property type="project" value="InterPro"/>
</dbReference>
<proteinExistence type="predicted"/>
<dbReference type="AlphaFoldDB" id="A0A841RCQ0"/>
<dbReference type="GO" id="GO:0030170">
    <property type="term" value="F:pyridoxal phosphate binding"/>
    <property type="evidence" value="ECO:0007669"/>
    <property type="project" value="InterPro"/>
</dbReference>
<organism evidence="2 3">
    <name type="scientific">Spirochaeta isovalerica</name>
    <dbReference type="NCBI Taxonomy" id="150"/>
    <lineage>
        <taxon>Bacteria</taxon>
        <taxon>Pseudomonadati</taxon>
        <taxon>Spirochaetota</taxon>
        <taxon>Spirochaetia</taxon>
        <taxon>Spirochaetales</taxon>
        <taxon>Spirochaetaceae</taxon>
        <taxon>Spirochaeta</taxon>
    </lineage>
</organism>
<dbReference type="Proteomes" id="UP000587760">
    <property type="component" value="Unassembled WGS sequence"/>
</dbReference>
<dbReference type="RefSeq" id="WP_184746666.1">
    <property type="nucleotide sequence ID" value="NZ_JACHGJ010000003.1"/>
</dbReference>
<dbReference type="PANTHER" id="PTHR36930:SF1">
    <property type="entry name" value="MOSC DOMAIN-CONTAINING PROTEIN"/>
    <property type="match status" value="1"/>
</dbReference>
<reference evidence="2 3" key="1">
    <citation type="submission" date="2020-08" db="EMBL/GenBank/DDBJ databases">
        <title>Genomic Encyclopedia of Type Strains, Phase IV (KMG-IV): sequencing the most valuable type-strain genomes for metagenomic binning, comparative biology and taxonomic classification.</title>
        <authorList>
            <person name="Goeker M."/>
        </authorList>
    </citation>
    <scope>NUCLEOTIDE SEQUENCE [LARGE SCALE GENOMIC DNA]</scope>
    <source>
        <strain evidence="2 3">DSM 2461</strain>
    </source>
</reference>
<keyword evidence="3" id="KW-1185">Reference proteome</keyword>
<dbReference type="InterPro" id="IPR005302">
    <property type="entry name" value="MoCF_Sase_C"/>
</dbReference>